<dbReference type="PaxDb" id="39947-A0A0P0VIX2"/>
<dbReference type="AlphaFoldDB" id="A0A0P0VIX2"/>
<evidence type="ECO:0000313" key="3">
    <source>
        <dbReference type="Proteomes" id="UP000059680"/>
    </source>
</evidence>
<reference evidence="3" key="1">
    <citation type="journal article" date="2005" name="Nature">
        <title>The map-based sequence of the rice genome.</title>
        <authorList>
            <consortium name="International rice genome sequencing project (IRGSP)"/>
            <person name="Matsumoto T."/>
            <person name="Wu J."/>
            <person name="Kanamori H."/>
            <person name="Katayose Y."/>
            <person name="Fujisawa M."/>
            <person name="Namiki N."/>
            <person name="Mizuno H."/>
            <person name="Yamamoto K."/>
            <person name="Antonio B.A."/>
            <person name="Baba T."/>
            <person name="Sakata K."/>
            <person name="Nagamura Y."/>
            <person name="Aoki H."/>
            <person name="Arikawa K."/>
            <person name="Arita K."/>
            <person name="Bito T."/>
            <person name="Chiden Y."/>
            <person name="Fujitsuka N."/>
            <person name="Fukunaka R."/>
            <person name="Hamada M."/>
            <person name="Harada C."/>
            <person name="Hayashi A."/>
            <person name="Hijishita S."/>
            <person name="Honda M."/>
            <person name="Hosokawa S."/>
            <person name="Ichikawa Y."/>
            <person name="Idonuma A."/>
            <person name="Iijima M."/>
            <person name="Ikeda M."/>
            <person name="Ikeno M."/>
            <person name="Ito K."/>
            <person name="Ito S."/>
            <person name="Ito T."/>
            <person name="Ito Y."/>
            <person name="Ito Y."/>
            <person name="Iwabuchi A."/>
            <person name="Kamiya K."/>
            <person name="Karasawa W."/>
            <person name="Kurita K."/>
            <person name="Katagiri S."/>
            <person name="Kikuta A."/>
            <person name="Kobayashi H."/>
            <person name="Kobayashi N."/>
            <person name="Machita K."/>
            <person name="Maehara T."/>
            <person name="Masukawa M."/>
            <person name="Mizubayashi T."/>
            <person name="Mukai Y."/>
            <person name="Nagasaki H."/>
            <person name="Nagata Y."/>
            <person name="Naito S."/>
            <person name="Nakashima M."/>
            <person name="Nakama Y."/>
            <person name="Nakamichi Y."/>
            <person name="Nakamura M."/>
            <person name="Meguro A."/>
            <person name="Negishi M."/>
            <person name="Ohta I."/>
            <person name="Ohta T."/>
            <person name="Okamoto M."/>
            <person name="Ono N."/>
            <person name="Saji S."/>
            <person name="Sakaguchi M."/>
            <person name="Sakai K."/>
            <person name="Shibata M."/>
            <person name="Shimokawa T."/>
            <person name="Song J."/>
            <person name="Takazaki Y."/>
            <person name="Terasawa K."/>
            <person name="Tsugane M."/>
            <person name="Tsuji K."/>
            <person name="Ueda S."/>
            <person name="Waki K."/>
            <person name="Yamagata H."/>
            <person name="Yamamoto M."/>
            <person name="Yamamoto S."/>
            <person name="Yamane H."/>
            <person name="Yoshiki S."/>
            <person name="Yoshihara R."/>
            <person name="Yukawa K."/>
            <person name="Zhong H."/>
            <person name="Yano M."/>
            <person name="Yuan Q."/>
            <person name="Ouyang S."/>
            <person name="Liu J."/>
            <person name="Jones K.M."/>
            <person name="Gansberger K."/>
            <person name="Moffat K."/>
            <person name="Hill J."/>
            <person name="Bera J."/>
            <person name="Fadrosh D."/>
            <person name="Jin S."/>
            <person name="Johri S."/>
            <person name="Kim M."/>
            <person name="Overton L."/>
            <person name="Reardon M."/>
            <person name="Tsitrin T."/>
            <person name="Vuong H."/>
            <person name="Weaver B."/>
            <person name="Ciecko A."/>
            <person name="Tallon L."/>
            <person name="Jackson J."/>
            <person name="Pai G."/>
            <person name="Aken S.V."/>
            <person name="Utterback T."/>
            <person name="Reidmuller S."/>
            <person name="Feldblyum T."/>
            <person name="Hsiao J."/>
            <person name="Zismann V."/>
            <person name="Iobst S."/>
            <person name="de Vazeille A.R."/>
            <person name="Buell C.R."/>
            <person name="Ying K."/>
            <person name="Li Y."/>
            <person name="Lu T."/>
            <person name="Huang Y."/>
            <person name="Zhao Q."/>
            <person name="Feng Q."/>
            <person name="Zhang L."/>
            <person name="Zhu J."/>
            <person name="Weng Q."/>
            <person name="Mu J."/>
            <person name="Lu Y."/>
            <person name="Fan D."/>
            <person name="Liu Y."/>
            <person name="Guan J."/>
            <person name="Zhang Y."/>
            <person name="Yu S."/>
            <person name="Liu X."/>
            <person name="Zhang Y."/>
            <person name="Hong G."/>
            <person name="Han B."/>
            <person name="Choisne N."/>
            <person name="Demange N."/>
            <person name="Orjeda G."/>
            <person name="Samain S."/>
            <person name="Cattolico L."/>
            <person name="Pelletier E."/>
            <person name="Couloux A."/>
            <person name="Segurens B."/>
            <person name="Wincker P."/>
            <person name="D'Hont A."/>
            <person name="Scarpelli C."/>
            <person name="Weissenbach J."/>
            <person name="Salanoubat M."/>
            <person name="Quetier F."/>
            <person name="Yu Y."/>
            <person name="Kim H.R."/>
            <person name="Rambo T."/>
            <person name="Currie J."/>
            <person name="Collura K."/>
            <person name="Luo M."/>
            <person name="Yang T."/>
            <person name="Ammiraju J.S.S."/>
            <person name="Engler F."/>
            <person name="Soderlund C."/>
            <person name="Wing R.A."/>
            <person name="Palmer L.E."/>
            <person name="de la Bastide M."/>
            <person name="Spiegel L."/>
            <person name="Nascimento L."/>
            <person name="Zutavern T."/>
            <person name="O'Shaughnessy A."/>
            <person name="Dike S."/>
            <person name="Dedhia N."/>
            <person name="Preston R."/>
            <person name="Balija V."/>
            <person name="McCombie W.R."/>
            <person name="Chow T."/>
            <person name="Chen H."/>
            <person name="Chung M."/>
            <person name="Chen C."/>
            <person name="Shaw J."/>
            <person name="Wu H."/>
            <person name="Hsiao K."/>
            <person name="Chao Y."/>
            <person name="Chu M."/>
            <person name="Cheng C."/>
            <person name="Hour A."/>
            <person name="Lee P."/>
            <person name="Lin S."/>
            <person name="Lin Y."/>
            <person name="Liou J."/>
            <person name="Liu S."/>
            <person name="Hsing Y."/>
            <person name="Raghuvanshi S."/>
            <person name="Mohanty A."/>
            <person name="Bharti A.K."/>
            <person name="Gaur A."/>
            <person name="Gupta V."/>
            <person name="Kumar D."/>
            <person name="Ravi V."/>
            <person name="Vij S."/>
            <person name="Kapur A."/>
            <person name="Khurana P."/>
            <person name="Khurana P."/>
            <person name="Khurana J.P."/>
            <person name="Tyagi A.K."/>
            <person name="Gaikwad K."/>
            <person name="Singh A."/>
            <person name="Dalal V."/>
            <person name="Srivastava S."/>
            <person name="Dixit A."/>
            <person name="Pal A.K."/>
            <person name="Ghazi I.A."/>
            <person name="Yadav M."/>
            <person name="Pandit A."/>
            <person name="Bhargava A."/>
            <person name="Sureshbabu K."/>
            <person name="Batra K."/>
            <person name="Sharma T.R."/>
            <person name="Mohapatra T."/>
            <person name="Singh N.K."/>
            <person name="Messing J."/>
            <person name="Nelson A.B."/>
            <person name="Fuks G."/>
            <person name="Kavchok S."/>
            <person name="Keizer G."/>
            <person name="Linton E."/>
            <person name="Llaca V."/>
            <person name="Song R."/>
            <person name="Tanyolac B."/>
            <person name="Young S."/>
            <person name="Ho-Il K."/>
            <person name="Hahn J.H."/>
            <person name="Sangsakoo G."/>
            <person name="Vanavichit A."/>
            <person name="de Mattos Luiz.A.T."/>
            <person name="Zimmer P.D."/>
            <person name="Malone G."/>
            <person name="Dellagostin O."/>
            <person name="de Oliveira A.C."/>
            <person name="Bevan M."/>
            <person name="Bancroft I."/>
            <person name="Minx P."/>
            <person name="Cordum H."/>
            <person name="Wilson R."/>
            <person name="Cheng Z."/>
            <person name="Jin W."/>
            <person name="Jiang J."/>
            <person name="Leong S.A."/>
            <person name="Iwama H."/>
            <person name="Gojobori T."/>
            <person name="Itoh T."/>
            <person name="Niimura Y."/>
            <person name="Fujii Y."/>
            <person name="Habara T."/>
            <person name="Sakai H."/>
            <person name="Sato Y."/>
            <person name="Wilson G."/>
            <person name="Kumar K."/>
            <person name="McCouch S."/>
            <person name="Juretic N."/>
            <person name="Hoen D."/>
            <person name="Wright S."/>
            <person name="Bruskiewich R."/>
            <person name="Bureau T."/>
            <person name="Miyao A."/>
            <person name="Hirochika H."/>
            <person name="Nishikawa T."/>
            <person name="Kadowaki K."/>
            <person name="Sugiura M."/>
            <person name="Burr B."/>
            <person name="Sasaki T."/>
        </authorList>
    </citation>
    <scope>NUCLEOTIDE SEQUENCE [LARGE SCALE GENOMIC DNA]</scope>
    <source>
        <strain evidence="3">cv. Nipponbare</strain>
    </source>
</reference>
<organism evidence="2 3">
    <name type="scientific">Oryza sativa subsp. japonica</name>
    <name type="common">Rice</name>
    <dbReference type="NCBI Taxonomy" id="39947"/>
    <lineage>
        <taxon>Eukaryota</taxon>
        <taxon>Viridiplantae</taxon>
        <taxon>Streptophyta</taxon>
        <taxon>Embryophyta</taxon>
        <taxon>Tracheophyta</taxon>
        <taxon>Spermatophyta</taxon>
        <taxon>Magnoliopsida</taxon>
        <taxon>Liliopsida</taxon>
        <taxon>Poales</taxon>
        <taxon>Poaceae</taxon>
        <taxon>BOP clade</taxon>
        <taxon>Oryzoideae</taxon>
        <taxon>Oryzeae</taxon>
        <taxon>Oryzinae</taxon>
        <taxon>Oryza</taxon>
        <taxon>Oryza sativa</taxon>
    </lineage>
</organism>
<proteinExistence type="predicted"/>
<accession>A0A0P0VIX2</accession>
<feature type="region of interest" description="Disordered" evidence="1">
    <location>
        <begin position="76"/>
        <end position="170"/>
    </location>
</feature>
<keyword evidence="3" id="KW-1185">Reference proteome</keyword>
<evidence type="ECO:0000256" key="1">
    <source>
        <dbReference type="SAM" id="MobiDB-lite"/>
    </source>
</evidence>
<protein>
    <submittedName>
        <fullName evidence="2">Os02g0474100 protein</fullName>
    </submittedName>
</protein>
<evidence type="ECO:0000313" key="2">
    <source>
        <dbReference type="EMBL" id="BAS78640.1"/>
    </source>
</evidence>
<dbReference type="Proteomes" id="UP000059680">
    <property type="component" value="Chromosome 2"/>
</dbReference>
<dbReference type="InParanoid" id="A0A0P0VIX2"/>
<feature type="compositionally biased region" description="Basic residues" evidence="1">
    <location>
        <begin position="131"/>
        <end position="147"/>
    </location>
</feature>
<dbReference type="EMBL" id="AP014958">
    <property type="protein sequence ID" value="BAS78640.1"/>
    <property type="molecule type" value="Genomic_DNA"/>
</dbReference>
<feature type="compositionally biased region" description="Basic residues" evidence="1">
    <location>
        <begin position="160"/>
        <end position="170"/>
    </location>
</feature>
<reference evidence="2 3" key="3">
    <citation type="journal article" date="2013" name="Rice">
        <title>Improvement of the Oryza sativa Nipponbare reference genome using next generation sequence and optical map data.</title>
        <authorList>
            <person name="Kawahara Y."/>
            <person name="de la Bastide M."/>
            <person name="Hamilton J.P."/>
            <person name="Kanamori H."/>
            <person name="McCombie W.R."/>
            <person name="Ouyang S."/>
            <person name="Schwartz D.C."/>
            <person name="Tanaka T."/>
            <person name="Wu J."/>
            <person name="Zhou S."/>
            <person name="Childs K.L."/>
            <person name="Davidson R.M."/>
            <person name="Lin H."/>
            <person name="Quesada-Ocampo L."/>
            <person name="Vaillancourt B."/>
            <person name="Sakai H."/>
            <person name="Lee S.S."/>
            <person name="Kim J."/>
            <person name="Numa H."/>
            <person name="Itoh T."/>
            <person name="Buell C.R."/>
            <person name="Matsumoto T."/>
        </authorList>
    </citation>
    <scope>NUCLEOTIDE SEQUENCE [LARGE SCALE GENOMIC DNA]</scope>
    <source>
        <strain evidence="3">cv. Nipponbare</strain>
    </source>
</reference>
<name>A0A0P0VIX2_ORYSJ</name>
<reference evidence="2 3" key="2">
    <citation type="journal article" date="2013" name="Plant Cell Physiol.">
        <title>Rice Annotation Project Database (RAP-DB): an integrative and interactive database for rice genomics.</title>
        <authorList>
            <person name="Sakai H."/>
            <person name="Lee S.S."/>
            <person name="Tanaka T."/>
            <person name="Numa H."/>
            <person name="Kim J."/>
            <person name="Kawahara Y."/>
            <person name="Wakimoto H."/>
            <person name="Yang C.C."/>
            <person name="Iwamoto M."/>
            <person name="Abe T."/>
            <person name="Yamada Y."/>
            <person name="Muto A."/>
            <person name="Inokuchi H."/>
            <person name="Ikemura T."/>
            <person name="Matsumoto T."/>
            <person name="Sasaki T."/>
            <person name="Itoh T."/>
        </authorList>
    </citation>
    <scope>NUCLEOTIDE SEQUENCE [LARGE SCALE GENOMIC DNA]</scope>
    <source>
        <strain evidence="3">cv. Nipponbare</strain>
    </source>
</reference>
<gene>
    <name evidence="2" type="ordered locus">Os02g0474100</name>
    <name evidence="2" type="ORF">OSNPB_020474100</name>
</gene>
<dbReference type="FunCoup" id="A0A0P0VIX2">
    <property type="interactions" value="271"/>
</dbReference>
<sequence>MDLSFRGEGERAPVYRKTLADGLRIVDSEVEINVMNSVCNKIKNFVIYFDHTDHVSGRNHEDILLTPAAELPEVFSPTRDDHQEPNLSTNEHTAEVNQKPKGIEEEEVEDKTNLPQDLFALTTATKEGRAKITKAKKKVGSTTKKKKVDLTQQEEDVASRKKKRTSPGNQ</sequence>